<gene>
    <name evidence="7" type="ORF">C7957_12612</name>
    <name evidence="6" type="ORF">C8C76_13922</name>
</gene>
<dbReference type="InterPro" id="IPR006073">
    <property type="entry name" value="GTP-bd"/>
</dbReference>
<evidence type="ECO:0000313" key="8">
    <source>
        <dbReference type="Proteomes" id="UP000244089"/>
    </source>
</evidence>
<dbReference type="Gene3D" id="3.40.50.300">
    <property type="entry name" value="P-loop containing nucleotide triphosphate hydrolases"/>
    <property type="match status" value="1"/>
</dbReference>
<name>A0A2T5RGB9_9FIRM</name>
<evidence type="ECO:0000259" key="3">
    <source>
        <dbReference type="Pfam" id="PF01926"/>
    </source>
</evidence>
<feature type="domain" description="Hydrogen maturase F dimerization" evidence="4">
    <location>
        <begin position="185"/>
        <end position="283"/>
    </location>
</feature>
<dbReference type="PRINTS" id="PR00449">
    <property type="entry name" value="RASTRNSFRMNG"/>
</dbReference>
<dbReference type="Gene3D" id="3.40.50.11410">
    <property type="match status" value="1"/>
</dbReference>
<evidence type="ECO:0000313" key="7">
    <source>
        <dbReference type="EMBL" id="TDP89092.1"/>
    </source>
</evidence>
<accession>A0A2T5RGB9</accession>
<dbReference type="NCBIfam" id="TIGR00231">
    <property type="entry name" value="small_GTP"/>
    <property type="match status" value="1"/>
</dbReference>
<dbReference type="Pfam" id="PF18133">
    <property type="entry name" value="HydF_tetramer"/>
    <property type="match status" value="1"/>
</dbReference>
<dbReference type="GO" id="GO:0005525">
    <property type="term" value="F:GTP binding"/>
    <property type="evidence" value="ECO:0007669"/>
    <property type="project" value="UniProtKB-KW"/>
</dbReference>
<dbReference type="EMBL" id="SNXX01000026">
    <property type="protein sequence ID" value="TDP89092.1"/>
    <property type="molecule type" value="Genomic_DNA"/>
</dbReference>
<dbReference type="PANTHER" id="PTHR42714">
    <property type="entry name" value="TRNA MODIFICATION GTPASE GTPBP3"/>
    <property type="match status" value="1"/>
</dbReference>
<protein>
    <submittedName>
        <fullName evidence="6">Iron-only hydrogenase maturation protein HydF</fullName>
    </submittedName>
</protein>
<evidence type="ECO:0000313" key="9">
    <source>
        <dbReference type="Proteomes" id="UP000295176"/>
    </source>
</evidence>
<evidence type="ECO:0000256" key="2">
    <source>
        <dbReference type="ARBA" id="ARBA00023134"/>
    </source>
</evidence>
<dbReference type="EMBL" id="QAXS01000039">
    <property type="protein sequence ID" value="PTV93549.1"/>
    <property type="molecule type" value="Genomic_DNA"/>
</dbReference>
<dbReference type="InterPro" id="IPR040644">
    <property type="entry name" value="HydF_tetramer"/>
</dbReference>
<dbReference type="Pfam" id="PF18128">
    <property type="entry name" value="HydF_dimer"/>
    <property type="match status" value="1"/>
</dbReference>
<dbReference type="GO" id="GO:0005737">
    <property type="term" value="C:cytoplasm"/>
    <property type="evidence" value="ECO:0007669"/>
    <property type="project" value="TreeGrafter"/>
</dbReference>
<evidence type="ECO:0000259" key="5">
    <source>
        <dbReference type="Pfam" id="PF18133"/>
    </source>
</evidence>
<keyword evidence="1" id="KW-0547">Nucleotide-binding</keyword>
<dbReference type="CDD" id="cd00880">
    <property type="entry name" value="Era_like"/>
    <property type="match status" value="1"/>
</dbReference>
<dbReference type="InterPro" id="IPR041606">
    <property type="entry name" value="HydF_dimer"/>
</dbReference>
<dbReference type="InterPro" id="IPR005225">
    <property type="entry name" value="Small_GTP-bd"/>
</dbReference>
<organism evidence="6 8">
    <name type="scientific">Halanaerobium saccharolyticum</name>
    <dbReference type="NCBI Taxonomy" id="43595"/>
    <lineage>
        <taxon>Bacteria</taxon>
        <taxon>Bacillati</taxon>
        <taxon>Bacillota</taxon>
        <taxon>Clostridia</taxon>
        <taxon>Halanaerobiales</taxon>
        <taxon>Halanaerobiaceae</taxon>
        <taxon>Halanaerobium</taxon>
    </lineage>
</organism>
<keyword evidence="2" id="KW-0342">GTP-binding</keyword>
<evidence type="ECO:0000313" key="6">
    <source>
        <dbReference type="EMBL" id="PTV93549.1"/>
    </source>
</evidence>
<dbReference type="NCBIfam" id="TIGR03918">
    <property type="entry name" value="GTP_HydF"/>
    <property type="match status" value="1"/>
</dbReference>
<dbReference type="AlphaFoldDB" id="A0A2T5RGB9"/>
<dbReference type="Pfam" id="PF01926">
    <property type="entry name" value="MMR_HSR1"/>
    <property type="match status" value="1"/>
</dbReference>
<dbReference type="GO" id="GO:0030488">
    <property type="term" value="P:tRNA methylation"/>
    <property type="evidence" value="ECO:0007669"/>
    <property type="project" value="TreeGrafter"/>
</dbReference>
<dbReference type="Proteomes" id="UP000295176">
    <property type="component" value="Unassembled WGS sequence"/>
</dbReference>
<sequence>MNSTAKGDRPHIAVFGRRNVGKSSLINKLTNQKLALVSSQPGTTTDPVYKAMEILPIGPVMMIDTAGIDDQGELGEMRIKKTKEIMRKTDLALLVISAVQGAGDFEAELIEEFQAREIPFITVLNKCELLKAEEEETAALMEIRDFAESYQLEFLKVSAENEINIDQIREKIAAEMPVDQSRSTIMGDLIDPGDTVILVTPIDSAAPKGRLILPQVQTIRDILDHDAVALVTKKEDVSSEINKLKEKPKIVVTDSQAFETVSKSVPEDILLTGFSVLFARYKGDLKTFVRGAKMMEKLKAGDRVLVAEACTHRRQQDDIGTVKIPNWVHEKISPEIEFDHVSGREFPENLNDYKVILHCGSCMLNRKEVLSRLKEAEKAGIPVINYGMGIAWLHGILDRALKPFPEALELWQQKQKNIDQKDIEEVV</sequence>
<feature type="domain" description="G" evidence="3">
    <location>
        <begin position="11"/>
        <end position="126"/>
    </location>
</feature>
<dbReference type="SMART" id="SM00173">
    <property type="entry name" value="RAS"/>
    <property type="match status" value="1"/>
</dbReference>
<proteinExistence type="predicted"/>
<comment type="caution">
    <text evidence="6">The sequence shown here is derived from an EMBL/GenBank/DDBJ whole genome shotgun (WGS) entry which is preliminary data.</text>
</comment>
<dbReference type="InterPro" id="IPR027417">
    <property type="entry name" value="P-loop_NTPase"/>
</dbReference>
<dbReference type="InterPro" id="IPR023873">
    <property type="entry name" value="FeFe-hyd_GTPase_HydF"/>
</dbReference>
<dbReference type="PANTHER" id="PTHR42714:SF6">
    <property type="entry name" value="TRANSLATION INITIATION FACTOR IF-2"/>
    <property type="match status" value="1"/>
</dbReference>
<reference evidence="6 8" key="1">
    <citation type="submission" date="2018-04" db="EMBL/GenBank/DDBJ databases">
        <title>Subsurface microbial communities from deep shales in Ohio and West Virginia, USA.</title>
        <authorList>
            <person name="Wrighton K."/>
        </authorList>
    </citation>
    <scope>NUCLEOTIDE SEQUENCE [LARGE SCALE GENOMIC DNA]</scope>
    <source>
        <strain evidence="7 9">MSL 7</strain>
        <strain evidence="6 8">WC1</strain>
    </source>
</reference>
<dbReference type="GO" id="GO:0002098">
    <property type="term" value="P:tRNA wobble uridine modification"/>
    <property type="evidence" value="ECO:0007669"/>
    <property type="project" value="TreeGrafter"/>
</dbReference>
<dbReference type="Proteomes" id="UP000244089">
    <property type="component" value="Unassembled WGS sequence"/>
</dbReference>
<dbReference type="Gene3D" id="3.40.50.11420">
    <property type="match status" value="1"/>
</dbReference>
<dbReference type="RefSeq" id="WP_108142221.1">
    <property type="nucleotide sequence ID" value="NZ_QAXS01000039.1"/>
</dbReference>
<evidence type="ECO:0000256" key="1">
    <source>
        <dbReference type="ARBA" id="ARBA00022741"/>
    </source>
</evidence>
<feature type="domain" description="Hydrogen maturase F tetramerization" evidence="5">
    <location>
        <begin position="286"/>
        <end position="403"/>
    </location>
</feature>
<dbReference type="SUPFAM" id="SSF52540">
    <property type="entry name" value="P-loop containing nucleoside triphosphate hydrolases"/>
    <property type="match status" value="1"/>
</dbReference>
<evidence type="ECO:0000259" key="4">
    <source>
        <dbReference type="Pfam" id="PF18128"/>
    </source>
</evidence>
<dbReference type="OrthoDB" id="9811338at2"/>